<accession>A0A377YR31</accession>
<evidence type="ECO:0000313" key="9">
    <source>
        <dbReference type="EMBL" id="STU49436.1"/>
    </source>
</evidence>
<comment type="catalytic activity">
    <reaction evidence="1">
        <text>Endohydrolysis of (1-&gt;4)-beta-D-glucosidic linkages in cellulose, lichenin and cereal beta-D-glucans.</text>
        <dbReference type="EC" id="3.2.1.4"/>
    </reaction>
</comment>
<keyword evidence="7" id="KW-0624">Polysaccharide degradation</keyword>
<keyword evidence="4 9" id="KW-0378">Hydrolase</keyword>
<evidence type="ECO:0000256" key="2">
    <source>
        <dbReference type="ARBA" id="ARBA00009209"/>
    </source>
</evidence>
<proteinExistence type="inferred from homology"/>
<dbReference type="Gene3D" id="1.50.10.10">
    <property type="match status" value="1"/>
</dbReference>
<dbReference type="Pfam" id="PF01270">
    <property type="entry name" value="Glyco_hydro_8"/>
    <property type="match status" value="1"/>
</dbReference>
<keyword evidence="6 9" id="KW-0326">Glycosidase</keyword>
<evidence type="ECO:0000256" key="5">
    <source>
        <dbReference type="ARBA" id="ARBA00023001"/>
    </source>
</evidence>
<evidence type="ECO:0000313" key="10">
    <source>
        <dbReference type="Proteomes" id="UP000254799"/>
    </source>
</evidence>
<dbReference type="InterPro" id="IPR002037">
    <property type="entry name" value="Glyco_hydro_8"/>
</dbReference>
<evidence type="ECO:0000256" key="4">
    <source>
        <dbReference type="ARBA" id="ARBA00022801"/>
    </source>
</evidence>
<dbReference type="Proteomes" id="UP000254799">
    <property type="component" value="Unassembled WGS sequence"/>
</dbReference>
<feature type="chain" id="PRO_5016787643" description="cellulase" evidence="8">
    <location>
        <begin position="18"/>
        <end position="220"/>
    </location>
</feature>
<dbReference type="EMBL" id="UGLC01000004">
    <property type="protein sequence ID" value="STU49436.1"/>
    <property type="molecule type" value="Genomic_DNA"/>
</dbReference>
<feature type="signal peptide" evidence="8">
    <location>
        <begin position="1"/>
        <end position="17"/>
    </location>
</feature>
<comment type="similarity">
    <text evidence="2">Belongs to the glycosyl hydrolase 8 (cellulase D) family.</text>
</comment>
<organism evidence="9 10">
    <name type="scientific">Klebsiella pneumoniae</name>
    <dbReference type="NCBI Taxonomy" id="573"/>
    <lineage>
        <taxon>Bacteria</taxon>
        <taxon>Pseudomonadati</taxon>
        <taxon>Pseudomonadota</taxon>
        <taxon>Gammaproteobacteria</taxon>
        <taxon>Enterobacterales</taxon>
        <taxon>Enterobacteriaceae</taxon>
        <taxon>Klebsiella/Raoultella group</taxon>
        <taxon>Klebsiella</taxon>
        <taxon>Klebsiella pneumoniae complex</taxon>
    </lineage>
</organism>
<dbReference type="SUPFAM" id="SSF48208">
    <property type="entry name" value="Six-hairpin glycosidases"/>
    <property type="match status" value="1"/>
</dbReference>
<dbReference type="AlphaFoldDB" id="A0A377YR31"/>
<evidence type="ECO:0000256" key="3">
    <source>
        <dbReference type="ARBA" id="ARBA00012601"/>
    </source>
</evidence>
<dbReference type="GO" id="GO:0030245">
    <property type="term" value="P:cellulose catabolic process"/>
    <property type="evidence" value="ECO:0007669"/>
    <property type="project" value="UniProtKB-KW"/>
</dbReference>
<evidence type="ECO:0000256" key="7">
    <source>
        <dbReference type="ARBA" id="ARBA00023326"/>
    </source>
</evidence>
<evidence type="ECO:0000256" key="1">
    <source>
        <dbReference type="ARBA" id="ARBA00000966"/>
    </source>
</evidence>
<evidence type="ECO:0000256" key="8">
    <source>
        <dbReference type="SAM" id="SignalP"/>
    </source>
</evidence>
<keyword evidence="7" id="KW-0119">Carbohydrate metabolism</keyword>
<evidence type="ECO:0000256" key="6">
    <source>
        <dbReference type="ARBA" id="ARBA00023295"/>
    </source>
</evidence>
<reference evidence="9 10" key="1">
    <citation type="submission" date="2018-06" db="EMBL/GenBank/DDBJ databases">
        <authorList>
            <consortium name="Pathogen Informatics"/>
            <person name="Doyle S."/>
        </authorList>
    </citation>
    <scope>NUCLEOTIDE SEQUENCE [LARGE SCALE GENOMIC DNA]</scope>
    <source>
        <strain evidence="9 10">NCTC8849</strain>
    </source>
</reference>
<dbReference type="NCBIfam" id="NF008305">
    <property type="entry name" value="PRK11097.1"/>
    <property type="match status" value="1"/>
</dbReference>
<gene>
    <name evidence="9" type="primary">bcsZ</name>
    <name evidence="9" type="ORF">NCTC8849_06192</name>
</gene>
<name>A0A377YR31_KLEPN</name>
<dbReference type="PROSITE" id="PS51257">
    <property type="entry name" value="PROKAR_LIPOPROTEIN"/>
    <property type="match status" value="1"/>
</dbReference>
<keyword evidence="8" id="KW-0732">Signal</keyword>
<protein>
    <recommendedName>
        <fullName evidence="3">cellulase</fullName>
        <ecNumber evidence="3">3.2.1.4</ecNumber>
    </recommendedName>
</protein>
<sequence length="220" mass="24092">MARVLSALLLAAGQVGAACQWPAWEQFKQAYVSPEGRVIDPSDARKISTSEGQSYGLFFALAANDRAGFDKLADLDAEHLAEGDLKQHLPGWLWGKKDDEQWTLLDSNSASDSDLWIAWALLEAGRLWQQPQYTETGKALLARIVAEETVAVPGLGTMLLPGKVGFADDSGWRFNPSYLPPQLATYFVRFGRRGPLCATVTCACCWRTAPKGFTPDWGAL</sequence>
<dbReference type="InterPro" id="IPR008928">
    <property type="entry name" value="6-hairpin_glycosidase_sf"/>
</dbReference>
<dbReference type="EC" id="3.2.1.4" evidence="3"/>
<dbReference type="PRINTS" id="PR00735">
    <property type="entry name" value="GLHYDRLASE8"/>
</dbReference>
<dbReference type="InterPro" id="IPR012341">
    <property type="entry name" value="6hp_glycosidase-like_sf"/>
</dbReference>
<dbReference type="GO" id="GO:0008810">
    <property type="term" value="F:cellulase activity"/>
    <property type="evidence" value="ECO:0007669"/>
    <property type="project" value="UniProtKB-EC"/>
</dbReference>
<keyword evidence="5" id="KW-0136">Cellulose degradation</keyword>